<evidence type="ECO:0000256" key="7">
    <source>
        <dbReference type="ARBA" id="ARBA00022695"/>
    </source>
</evidence>
<protein>
    <recommendedName>
        <fullName evidence="4">DNA polymerase III subunit alpha</fullName>
        <ecNumber evidence="3">2.7.7.7</ecNumber>
    </recommendedName>
</protein>
<dbReference type="Pfam" id="PF02811">
    <property type="entry name" value="PHP"/>
    <property type="match status" value="1"/>
</dbReference>
<dbReference type="EC" id="2.7.7.7" evidence="3"/>
<dbReference type="GO" id="GO:0003887">
    <property type="term" value="F:DNA-directed DNA polymerase activity"/>
    <property type="evidence" value="ECO:0007669"/>
    <property type="project" value="UniProtKB-EC"/>
</dbReference>
<dbReference type="Pfam" id="PF07733">
    <property type="entry name" value="DNA_pol3_alpha"/>
    <property type="match status" value="1"/>
</dbReference>
<evidence type="ECO:0000256" key="8">
    <source>
        <dbReference type="ARBA" id="ARBA00022705"/>
    </source>
</evidence>
<evidence type="ECO:0000256" key="11">
    <source>
        <dbReference type="ARBA" id="ARBA00026073"/>
    </source>
</evidence>
<dbReference type="PANTHER" id="PTHR32294:SF0">
    <property type="entry name" value="DNA POLYMERASE III SUBUNIT ALPHA"/>
    <property type="match status" value="1"/>
</dbReference>
<dbReference type="Gene3D" id="1.10.10.1600">
    <property type="entry name" value="Bacterial DNA polymerase III alpha subunit, thumb domain"/>
    <property type="match status" value="1"/>
</dbReference>
<evidence type="ECO:0000256" key="12">
    <source>
        <dbReference type="ARBA" id="ARBA00049244"/>
    </source>
</evidence>
<dbReference type="NCBIfam" id="TIGR00594">
    <property type="entry name" value="polc"/>
    <property type="match status" value="1"/>
</dbReference>
<dbReference type="RefSeq" id="WP_330197556.1">
    <property type="nucleotide sequence ID" value="NZ_JAZDRP010000001.1"/>
</dbReference>
<dbReference type="InterPro" id="IPR004013">
    <property type="entry name" value="PHP_dom"/>
</dbReference>
<comment type="catalytic activity">
    <reaction evidence="12">
        <text>DNA(n) + a 2'-deoxyribonucleoside 5'-triphosphate = DNA(n+1) + diphosphate</text>
        <dbReference type="Rhea" id="RHEA:22508"/>
        <dbReference type="Rhea" id="RHEA-COMP:17339"/>
        <dbReference type="Rhea" id="RHEA-COMP:17340"/>
        <dbReference type="ChEBI" id="CHEBI:33019"/>
        <dbReference type="ChEBI" id="CHEBI:61560"/>
        <dbReference type="ChEBI" id="CHEBI:173112"/>
        <dbReference type="EC" id="2.7.7.7"/>
    </reaction>
</comment>
<dbReference type="InterPro" id="IPR011708">
    <property type="entry name" value="DNA_pol3_alpha_NTPase_dom"/>
</dbReference>
<reference evidence="14 15" key="1">
    <citation type="submission" date="2024-01" db="EMBL/GenBank/DDBJ databases">
        <title>Hyphobacterium bacterium isolated from marine sediment.</title>
        <authorList>
            <person name="Zhao S."/>
        </authorList>
    </citation>
    <scope>NUCLEOTIDE SEQUENCE [LARGE SCALE GENOMIC DNA]</scope>
    <source>
        <strain evidence="15">HN65</strain>
    </source>
</reference>
<comment type="caution">
    <text evidence="14">The sequence shown here is derived from an EMBL/GenBank/DDBJ whole genome shotgun (WGS) entry which is preliminary data.</text>
</comment>
<dbReference type="CDD" id="cd04485">
    <property type="entry name" value="DnaE_OBF"/>
    <property type="match status" value="1"/>
</dbReference>
<dbReference type="SUPFAM" id="SSF89550">
    <property type="entry name" value="PHP domain-like"/>
    <property type="match status" value="1"/>
</dbReference>
<dbReference type="Pfam" id="PF17657">
    <property type="entry name" value="DNA_pol3_finger"/>
    <property type="match status" value="1"/>
</dbReference>
<evidence type="ECO:0000256" key="6">
    <source>
        <dbReference type="ARBA" id="ARBA00022679"/>
    </source>
</evidence>
<keyword evidence="7 14" id="KW-0548">Nucleotidyltransferase</keyword>
<evidence type="ECO:0000256" key="1">
    <source>
        <dbReference type="ARBA" id="ARBA00004496"/>
    </source>
</evidence>
<evidence type="ECO:0000256" key="10">
    <source>
        <dbReference type="ARBA" id="ARBA00025611"/>
    </source>
</evidence>
<keyword evidence="9" id="KW-0239">DNA-directed DNA polymerase</keyword>
<accession>A0ABU7LLT8</accession>
<comment type="subunit">
    <text evidence="11">DNA polymerase III contains a core (composed of alpha, epsilon and theta chains) that associates with a tau subunit. This core dimerizes to form the POLIII' complex. PolIII' associates with the gamma complex (composed of gamma, delta, delta', psi and chi chains) and with the beta chain to form the complete DNA polymerase III complex.</text>
</comment>
<keyword evidence="15" id="KW-1185">Reference proteome</keyword>
<dbReference type="Pfam" id="PF14579">
    <property type="entry name" value="HHH_6"/>
    <property type="match status" value="1"/>
</dbReference>
<dbReference type="InterPro" id="IPR004805">
    <property type="entry name" value="DnaE2/DnaE/PolC"/>
</dbReference>
<dbReference type="InterPro" id="IPR041931">
    <property type="entry name" value="DNA_pol3_alpha_thumb_dom"/>
</dbReference>
<gene>
    <name evidence="14" type="primary">dnaE</name>
    <name evidence="14" type="ORF">V0U79_00810</name>
</gene>
<keyword evidence="8" id="KW-0235">DNA replication</keyword>
<dbReference type="InterPro" id="IPR049821">
    <property type="entry name" value="PolIIIA_DnaE1_PHP"/>
</dbReference>
<evidence type="ECO:0000256" key="4">
    <source>
        <dbReference type="ARBA" id="ARBA00019114"/>
    </source>
</evidence>
<name>A0ABU7LLT8_9PROT</name>
<dbReference type="Gene3D" id="1.10.150.870">
    <property type="match status" value="1"/>
</dbReference>
<evidence type="ECO:0000256" key="5">
    <source>
        <dbReference type="ARBA" id="ARBA00022490"/>
    </source>
</evidence>
<dbReference type="Proteomes" id="UP001354971">
    <property type="component" value="Unassembled WGS sequence"/>
</dbReference>
<dbReference type="SMART" id="SM00481">
    <property type="entry name" value="POLIIIAc"/>
    <property type="match status" value="1"/>
</dbReference>
<comment type="subcellular location">
    <subcellularLocation>
        <location evidence="1">Cytoplasm</location>
    </subcellularLocation>
</comment>
<dbReference type="InterPro" id="IPR029460">
    <property type="entry name" value="DNAPol_HHH"/>
</dbReference>
<proteinExistence type="inferred from homology"/>
<dbReference type="InterPro" id="IPR003141">
    <property type="entry name" value="Pol/His_phosphatase_N"/>
</dbReference>
<evidence type="ECO:0000256" key="2">
    <source>
        <dbReference type="ARBA" id="ARBA00009496"/>
    </source>
</evidence>
<dbReference type="EMBL" id="JAZDRP010000001">
    <property type="protein sequence ID" value="MEE2524890.1"/>
    <property type="molecule type" value="Genomic_DNA"/>
</dbReference>
<dbReference type="NCBIfam" id="NF004226">
    <property type="entry name" value="PRK05673.1"/>
    <property type="match status" value="1"/>
</dbReference>
<evidence type="ECO:0000256" key="9">
    <source>
        <dbReference type="ARBA" id="ARBA00022932"/>
    </source>
</evidence>
<keyword evidence="6 14" id="KW-0808">Transferase</keyword>
<dbReference type="PANTHER" id="PTHR32294">
    <property type="entry name" value="DNA POLYMERASE III SUBUNIT ALPHA"/>
    <property type="match status" value="1"/>
</dbReference>
<comment type="function">
    <text evidence="10">DNA polymerase III is a complex, multichain enzyme responsible for most of the replicative synthesis in bacteria. This DNA polymerase also exhibits 3' to 5' exonuclease activity. The alpha chain is the DNA polymerase.</text>
</comment>
<comment type="similarity">
    <text evidence="2">Belongs to the DNA polymerase type-C family. DnaE subfamily.</text>
</comment>
<evidence type="ECO:0000313" key="14">
    <source>
        <dbReference type="EMBL" id="MEE2524890.1"/>
    </source>
</evidence>
<evidence type="ECO:0000313" key="15">
    <source>
        <dbReference type="Proteomes" id="UP001354971"/>
    </source>
</evidence>
<feature type="domain" description="Polymerase/histidinol phosphatase N-terminal" evidence="13">
    <location>
        <begin position="13"/>
        <end position="80"/>
    </location>
</feature>
<evidence type="ECO:0000259" key="13">
    <source>
        <dbReference type="SMART" id="SM00481"/>
    </source>
</evidence>
<dbReference type="CDD" id="cd07433">
    <property type="entry name" value="PHP_PolIIIA_DnaE1"/>
    <property type="match status" value="1"/>
</dbReference>
<keyword evidence="5" id="KW-0963">Cytoplasm</keyword>
<dbReference type="InterPro" id="IPR016195">
    <property type="entry name" value="Pol/histidinol_Pase-like"/>
</dbReference>
<sequence>MGEGRDVPGEAFVHLRNRSPYSLLEGAIPIGKMVELAKADGMPAIGLTDTNNLFGALEFSELLSGAGVQPITGCTLSIRLTDPRPGDAAQPDGTLALLAANEAGYRNLLKLTSAAFLEVGPTELPHITAQRLFEHADGLIALTGGPDSVLNRFITEGHKGAAGEWLSRLAEGFGDRLYVELQRHGRREELIAENWLVEAAYERGLPLVATNECYFPGRDMHSAHDALLCIADSQYLTVDERRRVTPDHFFASSEEMIARFEDLPEAIENTIEIARRCSFRPKTHDPILPGFPTEGGRDELSELRAQAEEGLKARLNAVEPAEPEENYWQRLEVELEIIGKMGFPGYFLIVADFIKWAKNHDIPVGPGRGSGAGSLVAWALTITDLDPLRFGLLFERFLNPERISMPDFDVDFCQERRGEVIRYVQERYGADHVAQIITFGTLQARAVVRDVGRVLQLPLGLVDKIAKLVPANPANPVTLAEAIEIEPRLRQFGEEEPGVERLLEIALKLEGLYRNASTHAAGVVIGDRPLEELVPLYRDPRSDIPATQFNMKWVEPAGLVKFDFLGLKTLTVIARAIGYIEKAGGEVPDLENAAFDDPKVYELLSTGAGIGVFQMESSGMRDTLSKMKPDKIEDLIALISLYRPGPMKNIDVYVDRKFGRAEVDYLHPDLKQVLNETYGVIIYQEQVMQIAQILSGYSLGEADLLRRAMGKKKKEEMAQQKVRFLEGAEAKGVSRGKAEYIFELVNEFAGYGFNKSHAAAYAAIAYRTGYLKANHPVEFLAALMSLDRSNVDKLAVFFQEARRMDVPVQPPDINISEADFSVKDGAVIYALGAIRNVSLSAMEALVAEREANGPFKDVFDFAERVDPRLLNKRTLENLARAGAFDSLEPDRAKAFAAAETLCAMAAKAQEERETAQVSLFGDAAPDAGGLARPKLPEPPSWTATQRLDEELAAIGFYLSGHPLDDMADMLARRGVVFVADAPDRVADGASAIRMAGVVRRRQERVSQKSGKRFAWVTLSDPSGEFEVLVNPDMLNAFRDVLEVGASVMVGVSIDDKEEQLRFFSESIEALDEAPAADALRVRLEPEALESVKARLDRAAESGKGEGVVYLVLAVSEGGEAELRLPGRVPTTPPVQAALRGVKGVESVELI</sequence>
<dbReference type="InterPro" id="IPR040982">
    <property type="entry name" value="DNA_pol3_finger"/>
</dbReference>
<organism evidence="14 15">
    <name type="scientific">Hyphobacterium lacteum</name>
    <dbReference type="NCBI Taxonomy" id="3116575"/>
    <lineage>
        <taxon>Bacteria</taxon>
        <taxon>Pseudomonadati</taxon>
        <taxon>Pseudomonadota</taxon>
        <taxon>Alphaproteobacteria</taxon>
        <taxon>Maricaulales</taxon>
        <taxon>Maricaulaceae</taxon>
        <taxon>Hyphobacterium</taxon>
    </lineage>
</organism>
<evidence type="ECO:0000256" key="3">
    <source>
        <dbReference type="ARBA" id="ARBA00012417"/>
    </source>
</evidence>
<dbReference type="Gene3D" id="3.20.20.140">
    <property type="entry name" value="Metal-dependent hydrolases"/>
    <property type="match status" value="1"/>
</dbReference>